<dbReference type="PANTHER" id="PTHR43376">
    <property type="entry name" value="OLIGOPEPTIDE TRANSPORT SYSTEM PERMEASE PROTEIN"/>
    <property type="match status" value="1"/>
</dbReference>
<keyword evidence="6 7" id="KW-0472">Membrane</keyword>
<organism evidence="9 10">
    <name type="scientific">Shinella granuli</name>
    <dbReference type="NCBI Taxonomy" id="323621"/>
    <lineage>
        <taxon>Bacteria</taxon>
        <taxon>Pseudomonadati</taxon>
        <taxon>Pseudomonadota</taxon>
        <taxon>Alphaproteobacteria</taxon>
        <taxon>Hyphomicrobiales</taxon>
        <taxon>Rhizobiaceae</taxon>
        <taxon>Shinella</taxon>
    </lineage>
</organism>
<dbReference type="InterPro" id="IPR000515">
    <property type="entry name" value="MetI-like"/>
</dbReference>
<keyword evidence="4 7" id="KW-0812">Transmembrane</keyword>
<dbReference type="Gene3D" id="1.10.3720.10">
    <property type="entry name" value="MetI-like"/>
    <property type="match status" value="1"/>
</dbReference>
<comment type="subcellular location">
    <subcellularLocation>
        <location evidence="1 7">Cell membrane</location>
        <topology evidence="1 7">Multi-pass membrane protein</topology>
    </subcellularLocation>
</comment>
<feature type="domain" description="ABC transmembrane type-1" evidence="8">
    <location>
        <begin position="99"/>
        <end position="311"/>
    </location>
</feature>
<dbReference type="Proteomes" id="UP000295351">
    <property type="component" value="Unassembled WGS sequence"/>
</dbReference>
<dbReference type="InterPro" id="IPR035906">
    <property type="entry name" value="MetI-like_sf"/>
</dbReference>
<evidence type="ECO:0000256" key="7">
    <source>
        <dbReference type="RuleBase" id="RU363032"/>
    </source>
</evidence>
<dbReference type="PANTHER" id="PTHR43376:SF1">
    <property type="entry name" value="OLIGOPEPTIDE TRANSPORT SYSTEM PERMEASE PROTEIN"/>
    <property type="match status" value="1"/>
</dbReference>
<evidence type="ECO:0000256" key="4">
    <source>
        <dbReference type="ARBA" id="ARBA00022692"/>
    </source>
</evidence>
<feature type="transmembrane region" description="Helical" evidence="7">
    <location>
        <begin position="134"/>
        <end position="162"/>
    </location>
</feature>
<keyword evidence="5 7" id="KW-1133">Transmembrane helix</keyword>
<feature type="transmembrane region" description="Helical" evidence="7">
    <location>
        <begin position="9"/>
        <end position="29"/>
    </location>
</feature>
<dbReference type="InterPro" id="IPR045621">
    <property type="entry name" value="BPD_transp_1_N"/>
</dbReference>
<evidence type="ECO:0000259" key="8">
    <source>
        <dbReference type="PROSITE" id="PS50928"/>
    </source>
</evidence>
<reference evidence="9 10" key="1">
    <citation type="submission" date="2019-03" db="EMBL/GenBank/DDBJ databases">
        <title>Genomic Encyclopedia of Type Strains, Phase IV (KMG-IV): sequencing the most valuable type-strain genomes for metagenomic binning, comparative biology and taxonomic classification.</title>
        <authorList>
            <person name="Goeker M."/>
        </authorList>
    </citation>
    <scope>NUCLEOTIDE SEQUENCE [LARGE SCALE GENOMIC DNA]</scope>
    <source>
        <strain evidence="9 10">DSM 18401</strain>
    </source>
</reference>
<accession>A0A4R2D168</accession>
<dbReference type="RefSeq" id="WP_133033728.1">
    <property type="nucleotide sequence ID" value="NZ_BAABEI010000012.1"/>
</dbReference>
<dbReference type="GO" id="GO:0055085">
    <property type="term" value="P:transmembrane transport"/>
    <property type="evidence" value="ECO:0007669"/>
    <property type="project" value="InterPro"/>
</dbReference>
<evidence type="ECO:0000313" key="9">
    <source>
        <dbReference type="EMBL" id="TCN47255.1"/>
    </source>
</evidence>
<dbReference type="PROSITE" id="PS50928">
    <property type="entry name" value="ABC_TM1"/>
    <property type="match status" value="1"/>
</dbReference>
<evidence type="ECO:0000256" key="3">
    <source>
        <dbReference type="ARBA" id="ARBA00022475"/>
    </source>
</evidence>
<keyword evidence="10" id="KW-1185">Reference proteome</keyword>
<proteinExistence type="inferred from homology"/>
<evidence type="ECO:0000256" key="2">
    <source>
        <dbReference type="ARBA" id="ARBA00022448"/>
    </source>
</evidence>
<evidence type="ECO:0000313" key="10">
    <source>
        <dbReference type="Proteomes" id="UP000295351"/>
    </source>
</evidence>
<keyword evidence="2 7" id="KW-0813">Transport</keyword>
<keyword evidence="3" id="KW-1003">Cell membrane</keyword>
<dbReference type="CDD" id="cd06261">
    <property type="entry name" value="TM_PBP2"/>
    <property type="match status" value="1"/>
</dbReference>
<feature type="transmembrane region" description="Helical" evidence="7">
    <location>
        <begin position="98"/>
        <end position="122"/>
    </location>
</feature>
<dbReference type="Pfam" id="PF00528">
    <property type="entry name" value="BPD_transp_1"/>
    <property type="match status" value="1"/>
</dbReference>
<dbReference type="GO" id="GO:0005886">
    <property type="term" value="C:plasma membrane"/>
    <property type="evidence" value="ECO:0007669"/>
    <property type="project" value="UniProtKB-SubCell"/>
</dbReference>
<evidence type="ECO:0000256" key="5">
    <source>
        <dbReference type="ARBA" id="ARBA00022989"/>
    </source>
</evidence>
<comment type="caution">
    <text evidence="9">The sequence shown here is derived from an EMBL/GenBank/DDBJ whole genome shotgun (WGS) entry which is preliminary data.</text>
</comment>
<gene>
    <name evidence="9" type="ORF">EV665_103430</name>
</gene>
<protein>
    <submittedName>
        <fullName evidence="9">Peptide/nickel transport system permease protein</fullName>
    </submittedName>
</protein>
<feature type="transmembrane region" description="Helical" evidence="7">
    <location>
        <begin position="182"/>
        <end position="209"/>
    </location>
</feature>
<name>A0A4R2D168_SHIGR</name>
<feature type="transmembrane region" description="Helical" evidence="7">
    <location>
        <begin position="246"/>
        <end position="267"/>
    </location>
</feature>
<evidence type="ECO:0000256" key="1">
    <source>
        <dbReference type="ARBA" id="ARBA00004651"/>
    </source>
</evidence>
<dbReference type="Pfam" id="PF19300">
    <property type="entry name" value="BPD_transp_1_N"/>
    <property type="match status" value="1"/>
</dbReference>
<comment type="similarity">
    <text evidence="7">Belongs to the binding-protein-dependent transport system permease family.</text>
</comment>
<dbReference type="EMBL" id="SLVX01000003">
    <property type="protein sequence ID" value="TCN47255.1"/>
    <property type="molecule type" value="Genomic_DNA"/>
</dbReference>
<evidence type="ECO:0000256" key="6">
    <source>
        <dbReference type="ARBA" id="ARBA00023136"/>
    </source>
</evidence>
<dbReference type="SUPFAM" id="SSF161098">
    <property type="entry name" value="MetI-like"/>
    <property type="match status" value="1"/>
</dbReference>
<feature type="transmembrane region" description="Helical" evidence="7">
    <location>
        <begin position="297"/>
        <end position="318"/>
    </location>
</feature>
<dbReference type="AlphaFoldDB" id="A0A4R2D168"/>
<sequence length="326" mass="35141">MLFLLRRILFYLAAFIAAATINFFLPRLMPGDPVALMFSSAGSELPPESLEALKLTFGFVDGPLWEQYLTYLSSIFTGDLGVSVKYFPLPVTDLLGRALLWTVGLVGTATLISFALGSFLGMVAAWRRGSRLDVVVSVSAIFATSIPAVVTSLVALFVFGFTLGWFPTGYAHDPALDPSFSLAFFASVAHHAILPLVTLCFVLTGGFTVTMRNNMINLLGQDYVVMARAKGLSDRRVMVWYAARNALLPTVSSLAIALGTVLGGSLVTEVVFNYPGLGNTLYQAILARDYPVIQGQLLVMTAAMLVSNFLVDVSYVLLDPRLKGSG</sequence>